<proteinExistence type="predicted"/>
<gene>
    <name evidence="1" type="ORF">M9H77_29293</name>
</gene>
<keyword evidence="2" id="KW-1185">Reference proteome</keyword>
<reference evidence="2" key="1">
    <citation type="journal article" date="2023" name="Nat. Plants">
        <title>Single-cell RNA sequencing provides a high-resolution roadmap for understanding the multicellular compartmentation of specialized metabolism.</title>
        <authorList>
            <person name="Sun S."/>
            <person name="Shen X."/>
            <person name="Li Y."/>
            <person name="Li Y."/>
            <person name="Wang S."/>
            <person name="Li R."/>
            <person name="Zhang H."/>
            <person name="Shen G."/>
            <person name="Guo B."/>
            <person name="Wei J."/>
            <person name="Xu J."/>
            <person name="St-Pierre B."/>
            <person name="Chen S."/>
            <person name="Sun C."/>
        </authorList>
    </citation>
    <scope>NUCLEOTIDE SEQUENCE [LARGE SCALE GENOMIC DNA]</scope>
</reference>
<evidence type="ECO:0000313" key="1">
    <source>
        <dbReference type="EMBL" id="KAI5660500.1"/>
    </source>
</evidence>
<dbReference type="EMBL" id="CM044706">
    <property type="protein sequence ID" value="KAI5660500.1"/>
    <property type="molecule type" value="Genomic_DNA"/>
</dbReference>
<organism evidence="1 2">
    <name type="scientific">Catharanthus roseus</name>
    <name type="common">Madagascar periwinkle</name>
    <name type="synonym">Vinca rosea</name>
    <dbReference type="NCBI Taxonomy" id="4058"/>
    <lineage>
        <taxon>Eukaryota</taxon>
        <taxon>Viridiplantae</taxon>
        <taxon>Streptophyta</taxon>
        <taxon>Embryophyta</taxon>
        <taxon>Tracheophyta</taxon>
        <taxon>Spermatophyta</taxon>
        <taxon>Magnoliopsida</taxon>
        <taxon>eudicotyledons</taxon>
        <taxon>Gunneridae</taxon>
        <taxon>Pentapetalae</taxon>
        <taxon>asterids</taxon>
        <taxon>lamiids</taxon>
        <taxon>Gentianales</taxon>
        <taxon>Apocynaceae</taxon>
        <taxon>Rauvolfioideae</taxon>
        <taxon>Vinceae</taxon>
        <taxon>Catharanthinae</taxon>
        <taxon>Catharanthus</taxon>
    </lineage>
</organism>
<sequence length="180" mass="20008">MGWISTTMEKIKSFQLRKGLNEAISLGVIFTSALIIWKALICITGSESPVVVVLSGSMEPAFKKGDILFLHMSKDPIRVGEIVVFNVDGRDIPIVHRIIKVHEQRNSGKINILTKGDANPSDDRGLYAPGQRWLEQHHIMGRAVGFLPYVGWLTIIMTEKPFIKYILIGALGLLVITSKD</sequence>
<accession>A0ACC0AJQ2</accession>
<dbReference type="Proteomes" id="UP001060085">
    <property type="component" value="Linkage Group LG06"/>
</dbReference>
<comment type="caution">
    <text evidence="1">The sequence shown here is derived from an EMBL/GenBank/DDBJ whole genome shotgun (WGS) entry which is preliminary data.</text>
</comment>
<name>A0ACC0AJQ2_CATRO</name>
<evidence type="ECO:0000313" key="2">
    <source>
        <dbReference type="Proteomes" id="UP001060085"/>
    </source>
</evidence>
<protein>
    <submittedName>
        <fullName evidence="1">Uncharacterized protein</fullName>
    </submittedName>
</protein>